<name>A0A418X578_9BURK</name>
<dbReference type="AlphaFoldDB" id="A0A418X578"/>
<evidence type="ECO:0000313" key="2">
    <source>
        <dbReference type="Proteomes" id="UP000285190"/>
    </source>
</evidence>
<evidence type="ECO:0000313" key="1">
    <source>
        <dbReference type="EMBL" id="RJG07633.1"/>
    </source>
</evidence>
<dbReference type="RefSeq" id="WP_119741289.1">
    <property type="nucleotide sequence ID" value="NZ_QYUN01000002.1"/>
</dbReference>
<sequence length="240" mass="26769">MDANLVIAHATQTLSNTLQLRTMKKTSIRLATQVLRVISLSTVLAACSAIGPQKEARSGVGVHSINYSGKELSYVAVEDPKNPNNGGGGDALNPYGGGRSTICCFSIPDKWHPDLQVIVEFRVYPEKETRRVLVNVPQYRKPDDIWIMVHEGGEAEAVITSTEPGHPDWPGRMKDWPVPSREYRLKVWGEKLRREKAELTAMEKALQGDVSDLSPRELERLKRAIGYSKNEIKRLEGVKP</sequence>
<gene>
    <name evidence="1" type="ORF">D3870_17965</name>
</gene>
<dbReference type="OrthoDB" id="8724613at2"/>
<proteinExistence type="predicted"/>
<reference evidence="1 2" key="1">
    <citation type="submission" date="2018-09" db="EMBL/GenBank/DDBJ databases">
        <authorList>
            <person name="Zhu H."/>
        </authorList>
    </citation>
    <scope>NUCLEOTIDE SEQUENCE [LARGE SCALE GENOMIC DNA]</scope>
    <source>
        <strain evidence="1 2">K2R10-39</strain>
    </source>
</reference>
<keyword evidence="2" id="KW-1185">Reference proteome</keyword>
<dbReference type="Pfam" id="PF11745">
    <property type="entry name" value="DUF3304"/>
    <property type="match status" value="1"/>
</dbReference>
<dbReference type="EMBL" id="QYUN01000002">
    <property type="protein sequence ID" value="RJG07633.1"/>
    <property type="molecule type" value="Genomic_DNA"/>
</dbReference>
<dbReference type="Proteomes" id="UP000285190">
    <property type="component" value="Unassembled WGS sequence"/>
</dbReference>
<comment type="caution">
    <text evidence="1">The sequence shown here is derived from an EMBL/GenBank/DDBJ whole genome shotgun (WGS) entry which is preliminary data.</text>
</comment>
<accession>A0A418X578</accession>
<protein>
    <submittedName>
        <fullName evidence="1">DUF3304 domain-containing protein</fullName>
    </submittedName>
</protein>
<dbReference type="InterPro" id="IPR021733">
    <property type="entry name" value="DUF3304"/>
</dbReference>
<organism evidence="1 2">
    <name type="scientific">Noviherbaspirillum cavernae</name>
    <dbReference type="NCBI Taxonomy" id="2320862"/>
    <lineage>
        <taxon>Bacteria</taxon>
        <taxon>Pseudomonadati</taxon>
        <taxon>Pseudomonadota</taxon>
        <taxon>Betaproteobacteria</taxon>
        <taxon>Burkholderiales</taxon>
        <taxon>Oxalobacteraceae</taxon>
        <taxon>Noviherbaspirillum</taxon>
    </lineage>
</organism>